<comment type="similarity">
    <text evidence="1">Belongs to the FtsK/SpoIIIE/SftA family.</text>
</comment>
<feature type="compositionally biased region" description="Low complexity" evidence="6">
    <location>
        <begin position="221"/>
        <end position="237"/>
    </location>
</feature>
<feature type="domain" description="FtsK" evidence="8">
    <location>
        <begin position="515"/>
        <end position="706"/>
    </location>
</feature>
<dbReference type="AlphaFoldDB" id="A0A9D2B640"/>
<dbReference type="SMART" id="SM00382">
    <property type="entry name" value="AAA"/>
    <property type="match status" value="1"/>
</dbReference>
<dbReference type="PANTHER" id="PTHR22683:SF41">
    <property type="entry name" value="DNA TRANSLOCASE FTSK"/>
    <property type="match status" value="1"/>
</dbReference>
<dbReference type="PROSITE" id="PS50901">
    <property type="entry name" value="FTSK"/>
    <property type="match status" value="1"/>
</dbReference>
<dbReference type="InterPro" id="IPR018541">
    <property type="entry name" value="Ftsk_gamma"/>
</dbReference>
<dbReference type="InterPro" id="IPR050206">
    <property type="entry name" value="FtsK/SpoIIIE/SftA"/>
</dbReference>
<dbReference type="EMBL" id="DXES01000011">
    <property type="protein sequence ID" value="HIX64705.1"/>
    <property type="molecule type" value="Genomic_DNA"/>
</dbReference>
<feature type="region of interest" description="Disordered" evidence="6">
    <location>
        <begin position="335"/>
        <end position="404"/>
    </location>
</feature>
<feature type="transmembrane region" description="Helical" evidence="7">
    <location>
        <begin position="164"/>
        <end position="186"/>
    </location>
</feature>
<keyword evidence="7" id="KW-0812">Transmembrane</keyword>
<feature type="transmembrane region" description="Helical" evidence="7">
    <location>
        <begin position="63"/>
        <end position="84"/>
    </location>
</feature>
<feature type="compositionally biased region" description="Basic and acidic residues" evidence="6">
    <location>
        <begin position="388"/>
        <end position="403"/>
    </location>
</feature>
<dbReference type="GO" id="GO:0016020">
    <property type="term" value="C:membrane"/>
    <property type="evidence" value="ECO:0007669"/>
    <property type="project" value="UniProtKB-SubCell"/>
</dbReference>
<feature type="region of interest" description="Disordered" evidence="6">
    <location>
        <begin position="206"/>
        <end position="245"/>
    </location>
</feature>
<protein>
    <submittedName>
        <fullName evidence="9">DNA translocase FtsK</fullName>
    </submittedName>
</protein>
<feature type="binding site" evidence="5">
    <location>
        <begin position="532"/>
        <end position="539"/>
    </location>
    <ligand>
        <name>ATP</name>
        <dbReference type="ChEBI" id="CHEBI:30616"/>
    </ligand>
</feature>
<keyword evidence="7" id="KW-0472">Membrane</keyword>
<feature type="compositionally biased region" description="Low complexity" evidence="6">
    <location>
        <begin position="1"/>
        <end position="18"/>
    </location>
</feature>
<dbReference type="SMART" id="SM00843">
    <property type="entry name" value="Ftsk_gamma"/>
    <property type="match status" value="1"/>
</dbReference>
<comment type="caution">
    <text evidence="9">The sequence shown here is derived from an EMBL/GenBank/DDBJ whole genome shotgun (WGS) entry which is preliminary data.</text>
</comment>
<dbReference type="Pfam" id="PF17854">
    <property type="entry name" value="FtsK_alpha"/>
    <property type="match status" value="1"/>
</dbReference>
<keyword evidence="4" id="KW-0238">DNA-binding</keyword>
<reference evidence="9" key="2">
    <citation type="submission" date="2021-04" db="EMBL/GenBank/DDBJ databases">
        <authorList>
            <person name="Gilroy R."/>
        </authorList>
    </citation>
    <scope>NUCLEOTIDE SEQUENCE</scope>
    <source>
        <strain evidence="9">CHK188-5543</strain>
    </source>
</reference>
<evidence type="ECO:0000256" key="6">
    <source>
        <dbReference type="SAM" id="MobiDB-lite"/>
    </source>
</evidence>
<keyword evidence="7" id="KW-1133">Transmembrane helix</keyword>
<gene>
    <name evidence="9" type="ORF">H9736_00500</name>
</gene>
<evidence type="ECO:0000259" key="8">
    <source>
        <dbReference type="PROSITE" id="PS50901"/>
    </source>
</evidence>
<dbReference type="Proteomes" id="UP000886800">
    <property type="component" value="Unassembled WGS sequence"/>
</dbReference>
<dbReference type="InterPro" id="IPR036390">
    <property type="entry name" value="WH_DNA-bd_sf"/>
</dbReference>
<feature type="transmembrane region" description="Helical" evidence="7">
    <location>
        <begin position="96"/>
        <end position="117"/>
    </location>
</feature>
<sequence length="866" mass="92319">MATKSSSKGGGRSSSSAATRKKNAAKKRARQQIHAVILFALGVLLAALALVEGVSLWRWLHNALFGLFGLGAIALILLLFYIAILLTKGQKVTGKAVCGAVLVVLICGALQIFQMGVPRSVDINLLEMLVECITEGIDLHSGGLAGTLVGLPLLLYCGKVGGGIVILLLIFVFLMILTGGTLIGLARAAKQPVKHLEETYADQMLQQEQRRAQRPAPPAKGQPRAAAGPAAQEPAPKAAKKSQRHKFAIDIPIDDNFDPAQAGGFALVPEAEAMEYVPAASAQKAAPAPVEEEGFHFDAGAAPEAQEAPEAAPPPEEDALDWDKLFAKPMADLPDASVEPEENAAPEENTPGETTPEGADAPNPEAEEALEPTPPPPVYQKPPLSLLREPKRKRDENLTEEMKQNAQRLVDTLASFGVQTRIVDISRGPAVTRYELQPSAGVKISKITNLADDIALNLASAGVRIEAPIPNKAAVGIEVPNKTVSAVSIREILDSPEFQNAPSRLCAALGRDIAGNIIVTDIAKMPHLLIAGSTGSGKSVCINSIIVSLLYKSTPDEVRLLMIDPKVVELGVYNGIPQLLVPVVTDPKKAAGALSWAVTEMLKRYKLFADNAVRDLAGYNHLAERTEGMQPMPQIVIIIDELADLMMAAPNEIEDYICRLAQMARAAGMHLIIATQRPSVDVITGVIKANIPSRIAFAVSSQVDSRTILDMGGAEKLLGRGDMLFSPVGTPKPVRVQGCFVTDEEIEAVTGFIKRDSSADYDEAVIQEIDSHVVASKGSKSGGDAGEGGEEAEDDMLLPAIEVVVEAGMASTSLLQRRLKLGYARAARIVDEMEAKGIVGPFEGSKPRQVLITKERWAEMKLNQQP</sequence>
<dbReference type="Gene3D" id="1.10.10.10">
    <property type="entry name" value="Winged helix-like DNA-binding domain superfamily/Winged helix DNA-binding domain"/>
    <property type="match status" value="1"/>
</dbReference>
<evidence type="ECO:0000256" key="3">
    <source>
        <dbReference type="ARBA" id="ARBA00022840"/>
    </source>
</evidence>
<dbReference type="CDD" id="cd01127">
    <property type="entry name" value="TrwB_TraG_TraD_VirD4"/>
    <property type="match status" value="1"/>
</dbReference>
<evidence type="ECO:0000313" key="10">
    <source>
        <dbReference type="Proteomes" id="UP000886800"/>
    </source>
</evidence>
<organism evidence="9 10">
    <name type="scientific">Candidatus Anaerotruncus excrementipullorum</name>
    <dbReference type="NCBI Taxonomy" id="2838465"/>
    <lineage>
        <taxon>Bacteria</taxon>
        <taxon>Bacillati</taxon>
        <taxon>Bacillota</taxon>
        <taxon>Clostridia</taxon>
        <taxon>Eubacteriales</taxon>
        <taxon>Oscillospiraceae</taxon>
        <taxon>Anaerotruncus</taxon>
    </lineage>
</organism>
<evidence type="ECO:0000256" key="1">
    <source>
        <dbReference type="ARBA" id="ARBA00006474"/>
    </source>
</evidence>
<dbReference type="InterPro" id="IPR027417">
    <property type="entry name" value="P-loop_NTPase"/>
</dbReference>
<dbReference type="Gene3D" id="3.40.50.300">
    <property type="entry name" value="P-loop containing nucleotide triphosphate hydrolases"/>
    <property type="match status" value="1"/>
</dbReference>
<evidence type="ECO:0000313" key="9">
    <source>
        <dbReference type="EMBL" id="HIX64705.1"/>
    </source>
</evidence>
<proteinExistence type="inferred from homology"/>
<dbReference type="GO" id="GO:0005524">
    <property type="term" value="F:ATP binding"/>
    <property type="evidence" value="ECO:0007669"/>
    <property type="project" value="UniProtKB-UniRule"/>
</dbReference>
<dbReference type="SUPFAM" id="SSF46785">
    <property type="entry name" value="Winged helix' DNA-binding domain"/>
    <property type="match status" value="1"/>
</dbReference>
<evidence type="ECO:0000256" key="7">
    <source>
        <dbReference type="SAM" id="Phobius"/>
    </source>
</evidence>
<name>A0A9D2B640_9FIRM</name>
<feature type="transmembrane region" description="Helical" evidence="7">
    <location>
        <begin position="137"/>
        <end position="157"/>
    </location>
</feature>
<evidence type="ECO:0000256" key="2">
    <source>
        <dbReference type="ARBA" id="ARBA00022741"/>
    </source>
</evidence>
<feature type="compositionally biased region" description="Low complexity" evidence="6">
    <location>
        <begin position="346"/>
        <end position="364"/>
    </location>
</feature>
<dbReference type="InterPro" id="IPR003593">
    <property type="entry name" value="AAA+_ATPase"/>
</dbReference>
<dbReference type="Gene3D" id="3.30.980.40">
    <property type="match status" value="1"/>
</dbReference>
<keyword evidence="2 5" id="KW-0547">Nucleotide-binding</keyword>
<dbReference type="Pfam" id="PF09397">
    <property type="entry name" value="FtsK_gamma"/>
    <property type="match status" value="1"/>
</dbReference>
<dbReference type="Pfam" id="PF01580">
    <property type="entry name" value="FtsK_SpoIIIE"/>
    <property type="match status" value="1"/>
</dbReference>
<dbReference type="GO" id="GO:0003677">
    <property type="term" value="F:DNA binding"/>
    <property type="evidence" value="ECO:0007669"/>
    <property type="project" value="UniProtKB-KW"/>
</dbReference>
<dbReference type="SUPFAM" id="SSF52540">
    <property type="entry name" value="P-loop containing nucleoside triphosphate hydrolases"/>
    <property type="match status" value="1"/>
</dbReference>
<dbReference type="InterPro" id="IPR036388">
    <property type="entry name" value="WH-like_DNA-bd_sf"/>
</dbReference>
<dbReference type="InterPro" id="IPR041027">
    <property type="entry name" value="FtsK_alpha"/>
</dbReference>
<dbReference type="InterPro" id="IPR002543">
    <property type="entry name" value="FtsK_dom"/>
</dbReference>
<dbReference type="PANTHER" id="PTHR22683">
    <property type="entry name" value="SPORULATION PROTEIN RELATED"/>
    <property type="match status" value="1"/>
</dbReference>
<reference evidence="9" key="1">
    <citation type="journal article" date="2021" name="PeerJ">
        <title>Extensive microbial diversity within the chicken gut microbiome revealed by metagenomics and culture.</title>
        <authorList>
            <person name="Gilroy R."/>
            <person name="Ravi A."/>
            <person name="Getino M."/>
            <person name="Pursley I."/>
            <person name="Horton D.L."/>
            <person name="Alikhan N.F."/>
            <person name="Baker D."/>
            <person name="Gharbi K."/>
            <person name="Hall N."/>
            <person name="Watson M."/>
            <person name="Adriaenssens E.M."/>
            <person name="Foster-Nyarko E."/>
            <person name="Jarju S."/>
            <person name="Secka A."/>
            <person name="Antonio M."/>
            <person name="Oren A."/>
            <person name="Chaudhuri R.R."/>
            <person name="La Ragione R."/>
            <person name="Hildebrand F."/>
            <person name="Pallen M.J."/>
        </authorList>
    </citation>
    <scope>NUCLEOTIDE SEQUENCE</scope>
    <source>
        <strain evidence="9">CHK188-5543</strain>
    </source>
</reference>
<feature type="region of interest" description="Disordered" evidence="6">
    <location>
        <begin position="1"/>
        <end position="21"/>
    </location>
</feature>
<keyword evidence="3 5" id="KW-0067">ATP-binding</keyword>
<evidence type="ECO:0000256" key="4">
    <source>
        <dbReference type="ARBA" id="ARBA00023125"/>
    </source>
</evidence>
<evidence type="ECO:0000256" key="5">
    <source>
        <dbReference type="PROSITE-ProRule" id="PRU00289"/>
    </source>
</evidence>
<accession>A0A9D2B640</accession>